<dbReference type="Proteomes" id="UP000254186">
    <property type="component" value="Unassembled WGS sequence"/>
</dbReference>
<protein>
    <submittedName>
        <fullName evidence="1">Phage Mu protein gp30-like protein</fullName>
    </submittedName>
</protein>
<dbReference type="EMBL" id="UGHY01000002">
    <property type="protein sequence ID" value="STP06297.1"/>
    <property type="molecule type" value="Genomic_DNA"/>
</dbReference>
<sequence length="127" mass="14209">MTDDVERAMQQPQGSFFMDDAKGFQAISAKALMKVLEKYEKSDRTSQAENIANGFVSRGDAQNHTEVSTNLKNQTGIDLSAYLRNSPNIVERVNELTVSNIQLIKSIRTQYLDKVQNAVMQAMVQGH</sequence>
<proteinExistence type="predicted"/>
<dbReference type="AlphaFoldDB" id="A0A377JL55"/>
<reference evidence="1 2" key="1">
    <citation type="submission" date="2018-06" db="EMBL/GenBank/DDBJ databases">
        <authorList>
            <consortium name="Pathogen Informatics"/>
            <person name="Doyle S."/>
        </authorList>
    </citation>
    <scope>NUCLEOTIDE SEQUENCE [LARGE SCALE GENOMIC DNA]</scope>
    <source>
        <strain evidence="1 2">NCTC10672</strain>
    </source>
</reference>
<evidence type="ECO:0000313" key="1">
    <source>
        <dbReference type="EMBL" id="STP06297.1"/>
    </source>
</evidence>
<gene>
    <name evidence="1" type="primary">traN_1</name>
    <name evidence="1" type="ORF">NCTC10672_02320</name>
</gene>
<name>A0A377JL55_HAEPA</name>
<accession>A0A377JL55</accession>
<evidence type="ECO:0000313" key="2">
    <source>
        <dbReference type="Proteomes" id="UP000254186"/>
    </source>
</evidence>
<organism evidence="1 2">
    <name type="scientific">Haemophilus parainfluenzae</name>
    <dbReference type="NCBI Taxonomy" id="729"/>
    <lineage>
        <taxon>Bacteria</taxon>
        <taxon>Pseudomonadati</taxon>
        <taxon>Pseudomonadota</taxon>
        <taxon>Gammaproteobacteria</taxon>
        <taxon>Pasteurellales</taxon>
        <taxon>Pasteurellaceae</taxon>
        <taxon>Haemophilus</taxon>
    </lineage>
</organism>